<accession>A0A8S9Q275</accession>
<dbReference type="FunFam" id="3.30.70.330:FF:000101">
    <property type="entry name" value="Protein MEI2-like 1"/>
    <property type="match status" value="1"/>
</dbReference>
<dbReference type="Pfam" id="PF04059">
    <property type="entry name" value="RRM_2"/>
    <property type="match status" value="1"/>
</dbReference>
<dbReference type="AlphaFoldDB" id="A0A8S9Q275"/>
<name>A0A8S9Q275_BRACR</name>
<evidence type="ECO:0000256" key="3">
    <source>
        <dbReference type="ARBA" id="ARBA00023254"/>
    </source>
</evidence>
<organism evidence="6 7">
    <name type="scientific">Brassica cretica</name>
    <name type="common">Mustard</name>
    <dbReference type="NCBI Taxonomy" id="69181"/>
    <lineage>
        <taxon>Eukaryota</taxon>
        <taxon>Viridiplantae</taxon>
        <taxon>Streptophyta</taxon>
        <taxon>Embryophyta</taxon>
        <taxon>Tracheophyta</taxon>
        <taxon>Spermatophyta</taxon>
        <taxon>Magnoliopsida</taxon>
        <taxon>eudicotyledons</taxon>
        <taxon>Gunneridae</taxon>
        <taxon>Pentapetalae</taxon>
        <taxon>rosids</taxon>
        <taxon>malvids</taxon>
        <taxon>Brassicales</taxon>
        <taxon>Brassicaceae</taxon>
        <taxon>Brassiceae</taxon>
        <taxon>Brassica</taxon>
    </lineage>
</organism>
<protein>
    <recommendedName>
        <fullName evidence="5">RRM domain-containing protein</fullName>
    </recommendedName>
</protein>
<keyword evidence="3" id="KW-0469">Meiosis</keyword>
<dbReference type="GO" id="GO:0003723">
    <property type="term" value="F:RNA binding"/>
    <property type="evidence" value="ECO:0007669"/>
    <property type="project" value="UniProtKB-UniRule"/>
</dbReference>
<evidence type="ECO:0000256" key="2">
    <source>
        <dbReference type="ARBA" id="ARBA00022884"/>
    </source>
</evidence>
<proteinExistence type="predicted"/>
<dbReference type="InterPro" id="IPR007201">
    <property type="entry name" value="Mei2-like_Rrm_C"/>
</dbReference>
<feature type="domain" description="RRM" evidence="5">
    <location>
        <begin position="212"/>
        <end position="285"/>
    </location>
</feature>
<comment type="caution">
    <text evidence="6">The sequence shown here is derived from an EMBL/GenBank/DDBJ whole genome shotgun (WGS) entry which is preliminary data.</text>
</comment>
<evidence type="ECO:0000259" key="5">
    <source>
        <dbReference type="PROSITE" id="PS50102"/>
    </source>
</evidence>
<feature type="domain" description="RRM" evidence="5">
    <location>
        <begin position="101"/>
        <end position="173"/>
    </location>
</feature>
<dbReference type="GO" id="GO:0051321">
    <property type="term" value="P:meiotic cell cycle"/>
    <property type="evidence" value="ECO:0007669"/>
    <property type="project" value="UniProtKB-KW"/>
</dbReference>
<keyword evidence="1" id="KW-0677">Repeat</keyword>
<dbReference type="PROSITE" id="PS50102">
    <property type="entry name" value="RRM"/>
    <property type="match status" value="2"/>
</dbReference>
<dbReference type="CDD" id="cd12526">
    <property type="entry name" value="RRM1_EAR1_like"/>
    <property type="match status" value="1"/>
</dbReference>
<dbReference type="EMBL" id="QGKX02001290">
    <property type="protein sequence ID" value="KAF3535766.1"/>
    <property type="molecule type" value="Genomic_DNA"/>
</dbReference>
<sequence length="513" mass="56957">MEDSRAFPLDPRAQEFVPLNPISSRFYFPYTSPPPPPFPTPPPSSYGLSPTVPRVFTFFNLPPHPMMFSPPPPPLPPPPRPYFNGVSAVQRLPFQSKSPTRSLSLISVPRDATESTVRRDLEVFGDVRGVQMERISEGIVTVHFYDLRDAKRAVREICGRHMQHQAKVGGSGSVWSLPSSSSPVRGFVSGRPVWAQFVVQATSAVPNGCNQGTLVVFNLNPEVSSIALRQIFQVYGPIKELRETPYKKHQRFVEFYDVRDAAKALDGMNGEEICGKEVVIEYSRPGGIKNKFRSLRQPHVLFQPPPILAPPMRQPLTLMKDKNKNVSPNNGVSVVEASMGSLCIKDNEHNKIRGAESETKSKNVANNKCNVGYGFVNMTSPEAAWRLYKAFHLQRWEVFNSQKICQITYARVQGLEDLKEHFKSAKFPCEAELYLPVVFTPPRDGKQLTEPVSININGCTGLDSKHLEPMDGQDLSVSGSCCGSDHYNSQEDDFSSSSIDGGQGLTVVGETSF</sequence>
<dbReference type="PANTHER" id="PTHR23189">
    <property type="entry name" value="RNA RECOGNITION MOTIF-CONTAINING"/>
    <property type="match status" value="1"/>
</dbReference>
<dbReference type="Gene3D" id="3.30.70.330">
    <property type="match status" value="2"/>
</dbReference>
<dbReference type="InterPro" id="IPR035979">
    <property type="entry name" value="RBD_domain_sf"/>
</dbReference>
<evidence type="ECO:0000313" key="6">
    <source>
        <dbReference type="EMBL" id="KAF3535766.1"/>
    </source>
</evidence>
<gene>
    <name evidence="6" type="ORF">F2Q69_00024471</name>
</gene>
<dbReference type="Proteomes" id="UP000712600">
    <property type="component" value="Unassembled WGS sequence"/>
</dbReference>
<evidence type="ECO:0000256" key="4">
    <source>
        <dbReference type="PROSITE-ProRule" id="PRU00176"/>
    </source>
</evidence>
<reference evidence="6" key="1">
    <citation type="submission" date="2019-12" db="EMBL/GenBank/DDBJ databases">
        <title>Genome sequencing and annotation of Brassica cretica.</title>
        <authorList>
            <person name="Studholme D.J."/>
            <person name="Sarris P."/>
        </authorList>
    </citation>
    <scope>NUCLEOTIDE SEQUENCE</scope>
    <source>
        <strain evidence="6">PFS-109/04</strain>
        <tissue evidence="6">Leaf</tissue>
    </source>
</reference>
<dbReference type="InterPro" id="IPR000504">
    <property type="entry name" value="RRM_dom"/>
</dbReference>
<dbReference type="SMART" id="SM00360">
    <property type="entry name" value="RRM"/>
    <property type="match status" value="2"/>
</dbReference>
<dbReference type="InterPro" id="IPR012677">
    <property type="entry name" value="Nucleotide-bd_a/b_plait_sf"/>
</dbReference>
<dbReference type="SUPFAM" id="SSF54928">
    <property type="entry name" value="RNA-binding domain, RBD"/>
    <property type="match status" value="2"/>
</dbReference>
<keyword evidence="2 4" id="KW-0694">RNA-binding</keyword>
<evidence type="ECO:0000313" key="7">
    <source>
        <dbReference type="Proteomes" id="UP000712600"/>
    </source>
</evidence>
<evidence type="ECO:0000256" key="1">
    <source>
        <dbReference type="ARBA" id="ARBA00022737"/>
    </source>
</evidence>
<dbReference type="Pfam" id="PF00076">
    <property type="entry name" value="RRM_1"/>
    <property type="match status" value="1"/>
</dbReference>